<proteinExistence type="predicted"/>
<dbReference type="Pfam" id="PF21762">
    <property type="entry name" value="DEDDh_C"/>
    <property type="match status" value="1"/>
</dbReference>
<feature type="non-terminal residue" evidence="3">
    <location>
        <position position="1"/>
    </location>
</feature>
<evidence type="ECO:0000256" key="1">
    <source>
        <dbReference type="SAM" id="MobiDB-lite"/>
    </source>
</evidence>
<feature type="region of interest" description="Disordered" evidence="1">
    <location>
        <begin position="1"/>
        <end position="36"/>
    </location>
</feature>
<dbReference type="Proteomes" id="UP000799750">
    <property type="component" value="Unassembled WGS sequence"/>
</dbReference>
<dbReference type="AlphaFoldDB" id="A0A6A6QHT9"/>
<organism evidence="3 4">
    <name type="scientific">Lophium mytilinum</name>
    <dbReference type="NCBI Taxonomy" id="390894"/>
    <lineage>
        <taxon>Eukaryota</taxon>
        <taxon>Fungi</taxon>
        <taxon>Dikarya</taxon>
        <taxon>Ascomycota</taxon>
        <taxon>Pezizomycotina</taxon>
        <taxon>Dothideomycetes</taxon>
        <taxon>Pleosporomycetidae</taxon>
        <taxon>Mytilinidiales</taxon>
        <taxon>Mytilinidiaceae</taxon>
        <taxon>Lophium</taxon>
    </lineage>
</organism>
<dbReference type="OrthoDB" id="5953249at2759"/>
<gene>
    <name evidence="3" type="ORF">BU16DRAFT_530029</name>
</gene>
<name>A0A6A6QHT9_9PEZI</name>
<dbReference type="EMBL" id="MU004195">
    <property type="protein sequence ID" value="KAF2491540.1"/>
    <property type="molecule type" value="Genomic_DNA"/>
</dbReference>
<evidence type="ECO:0000313" key="3">
    <source>
        <dbReference type="EMBL" id="KAF2491540.1"/>
    </source>
</evidence>
<keyword evidence="4" id="KW-1185">Reference proteome</keyword>
<sequence>MAEWEIVTRKRRRPQQQKPAMEQATEQATEPTKEEVFSFSKMDPDSFHHYMVWDKEDPSVDPNSKFPELLRKMTKLSDIGALRYAIDSGEDMFINAIDLEWHTRLPHDLIEVGLAVLDSRDIRGMAPGRNAENWMKKA</sequence>
<protein>
    <recommendedName>
        <fullName evidence="2">Gfd2/YDR514C-like C-terminal domain-containing protein</fullName>
    </recommendedName>
</protein>
<evidence type="ECO:0000313" key="4">
    <source>
        <dbReference type="Proteomes" id="UP000799750"/>
    </source>
</evidence>
<evidence type="ECO:0000259" key="2">
    <source>
        <dbReference type="Pfam" id="PF21762"/>
    </source>
</evidence>
<feature type="domain" description="Gfd2/YDR514C-like C-terminal" evidence="2">
    <location>
        <begin position="96"/>
        <end position="137"/>
    </location>
</feature>
<accession>A0A6A6QHT9</accession>
<reference evidence="3" key="1">
    <citation type="journal article" date="2020" name="Stud. Mycol.">
        <title>101 Dothideomycetes genomes: a test case for predicting lifestyles and emergence of pathogens.</title>
        <authorList>
            <person name="Haridas S."/>
            <person name="Albert R."/>
            <person name="Binder M."/>
            <person name="Bloem J."/>
            <person name="Labutti K."/>
            <person name="Salamov A."/>
            <person name="Andreopoulos B."/>
            <person name="Baker S."/>
            <person name="Barry K."/>
            <person name="Bills G."/>
            <person name="Bluhm B."/>
            <person name="Cannon C."/>
            <person name="Castanera R."/>
            <person name="Culley D."/>
            <person name="Daum C."/>
            <person name="Ezra D."/>
            <person name="Gonzalez J."/>
            <person name="Henrissat B."/>
            <person name="Kuo A."/>
            <person name="Liang C."/>
            <person name="Lipzen A."/>
            <person name="Lutzoni F."/>
            <person name="Magnuson J."/>
            <person name="Mondo S."/>
            <person name="Nolan M."/>
            <person name="Ohm R."/>
            <person name="Pangilinan J."/>
            <person name="Park H.-J."/>
            <person name="Ramirez L."/>
            <person name="Alfaro M."/>
            <person name="Sun H."/>
            <person name="Tritt A."/>
            <person name="Yoshinaga Y."/>
            <person name="Zwiers L.-H."/>
            <person name="Turgeon B."/>
            <person name="Goodwin S."/>
            <person name="Spatafora J."/>
            <person name="Crous P."/>
            <person name="Grigoriev I."/>
        </authorList>
    </citation>
    <scope>NUCLEOTIDE SEQUENCE</scope>
    <source>
        <strain evidence="3">CBS 269.34</strain>
    </source>
</reference>
<dbReference type="InterPro" id="IPR048519">
    <property type="entry name" value="Gfd2/YDR514C-like_C"/>
</dbReference>